<evidence type="ECO:0000256" key="1">
    <source>
        <dbReference type="ARBA" id="ARBA00004651"/>
    </source>
</evidence>
<feature type="transmembrane region" description="Helical" evidence="6">
    <location>
        <begin position="80"/>
        <end position="97"/>
    </location>
</feature>
<organism evidence="7">
    <name type="scientific">Curvibacter symbiont subsp. Hydra magnipapillata</name>
    <dbReference type="NCBI Taxonomy" id="667019"/>
    <lineage>
        <taxon>Bacteria</taxon>
        <taxon>Pseudomonadati</taxon>
        <taxon>Pseudomonadota</taxon>
        <taxon>Betaproteobacteria</taxon>
        <taxon>Burkholderiales</taxon>
        <taxon>Comamonadaceae</taxon>
        <taxon>Curvibacter</taxon>
    </lineage>
</organism>
<protein>
    <recommendedName>
        <fullName evidence="8">Threonine transporter RhtB</fullName>
    </recommendedName>
</protein>
<dbReference type="PIRSF" id="PIRSF006324">
    <property type="entry name" value="LeuE"/>
    <property type="match status" value="1"/>
</dbReference>
<dbReference type="PANTHER" id="PTHR30086">
    <property type="entry name" value="ARGININE EXPORTER PROTEIN ARGO"/>
    <property type="match status" value="1"/>
</dbReference>
<evidence type="ECO:0008006" key="8">
    <source>
        <dbReference type="Google" id="ProtNLM"/>
    </source>
</evidence>
<evidence type="ECO:0000313" key="7">
    <source>
        <dbReference type="EMBL" id="CBA33984.1"/>
    </source>
</evidence>
<evidence type="ECO:0000256" key="6">
    <source>
        <dbReference type="SAM" id="Phobius"/>
    </source>
</evidence>
<gene>
    <name evidence="7" type="ORF">Csp_B21760</name>
</gene>
<proteinExistence type="predicted"/>
<keyword evidence="2" id="KW-1003">Cell membrane</keyword>
<evidence type="ECO:0000256" key="4">
    <source>
        <dbReference type="ARBA" id="ARBA00022989"/>
    </source>
</evidence>
<sequence length="213" mass="22525">MRHHAMLHFDTALTFFAASVLLALSPGPDNVFVLLHSAVHGRKAGLLVVLGLCSGLLFHTAAVALGLAAVFAASATAFTALKLLGAGYLLYLAWGAWHAPVGIADTATESEMSPLQTYLRGVMMNITNPKVAIFFLAFLPQFADPTQGAMALQIVQLGAVFMLAALLTFSAVAWFAAGFGQVFKQSHTAQRVLNRVASVVFVGLALRLATAQR</sequence>
<evidence type="ECO:0000256" key="3">
    <source>
        <dbReference type="ARBA" id="ARBA00022692"/>
    </source>
</evidence>
<name>C9YHC6_CURXX</name>
<keyword evidence="5 6" id="KW-0472">Membrane</keyword>
<dbReference type="AlphaFoldDB" id="C9YHC6"/>
<evidence type="ECO:0000256" key="5">
    <source>
        <dbReference type="ARBA" id="ARBA00023136"/>
    </source>
</evidence>
<keyword evidence="4 6" id="KW-1133">Transmembrane helix</keyword>
<dbReference type="GO" id="GO:0015171">
    <property type="term" value="F:amino acid transmembrane transporter activity"/>
    <property type="evidence" value="ECO:0007669"/>
    <property type="project" value="TreeGrafter"/>
</dbReference>
<dbReference type="GO" id="GO:0005886">
    <property type="term" value="C:plasma membrane"/>
    <property type="evidence" value="ECO:0007669"/>
    <property type="project" value="UniProtKB-SubCell"/>
</dbReference>
<feature type="transmembrane region" description="Helical" evidence="6">
    <location>
        <begin position="192"/>
        <end position="210"/>
    </location>
</feature>
<feature type="transmembrane region" description="Helical" evidence="6">
    <location>
        <begin position="44"/>
        <end position="73"/>
    </location>
</feature>
<feature type="transmembrane region" description="Helical" evidence="6">
    <location>
        <begin position="151"/>
        <end position="177"/>
    </location>
</feature>
<keyword evidence="3 6" id="KW-0812">Transmembrane</keyword>
<comment type="subcellular location">
    <subcellularLocation>
        <location evidence="1">Cell membrane</location>
        <topology evidence="1">Multi-pass membrane protein</topology>
    </subcellularLocation>
</comment>
<reference evidence="7" key="1">
    <citation type="journal article" date="2010" name="Nature">
        <title>The Dynamic genome of Hydra.</title>
        <authorList>
            <person name="Chapman J.A."/>
            <person name="Kirkness E.F."/>
            <person name="Simakov O."/>
            <person name="Hampson S.E."/>
            <person name="Mitros T."/>
            <person name="Weinmaier T."/>
            <person name="Rattei T."/>
            <person name="Balasubramanian P.G."/>
            <person name="Borman J."/>
            <person name="Busam D."/>
            <person name="Disbennett K."/>
            <person name="Pfannkoch C."/>
            <person name="Sumin N."/>
            <person name="Sutton G."/>
            <person name="Viswanathan L."/>
            <person name="Walenz B."/>
            <person name="Goodstein D.M."/>
            <person name="Hellsten U."/>
            <person name="Kawashima T."/>
            <person name="Prochnik S.E."/>
            <person name="Putnam N.H."/>
            <person name="Shu S."/>
            <person name="Blumberg B."/>
            <person name="Dana C.E."/>
            <person name="Gee L."/>
            <person name="Kibler D.F."/>
            <person name="Law L."/>
            <person name="Lindgens D."/>
            <person name="Martinez D.E."/>
            <person name="Peng J."/>
            <person name="Wigge P.A."/>
            <person name="Bertulat B."/>
            <person name="Guder C."/>
            <person name="Nakamura Y."/>
            <person name="Ozbek S."/>
            <person name="Watanabe H."/>
            <person name="Khalturin K."/>
            <person name="Hemmrich G."/>
            <person name="Franke A."/>
            <person name="Augustin R."/>
            <person name="Fraune S."/>
            <person name="Hayakawa E."/>
            <person name="Hayakawa S."/>
            <person name="Hirose M."/>
            <person name="Hwang J."/>
            <person name="Ikeo K."/>
            <person name="Nishimiya-Fujisawa C."/>
            <person name="Ogura A."/>
            <person name="Takahashi T."/>
            <person name="Steinmetz P.R."/>
            <person name="Zhang X."/>
            <person name="Aufschnaiter R."/>
            <person name="Eder M.K."/>
            <person name="Gorny A.K."/>
            <person name="Salvenmoser W."/>
            <person name="Heimberg A.M."/>
            <person name="Wheeler B.M."/>
            <person name="Peterson K.J."/>
            <person name="Boettger A."/>
            <person name="Tischler P."/>
            <person name="Wolf A."/>
            <person name="Gojobori T."/>
            <person name="Remington K.A."/>
            <person name="Strausberg R.L."/>
            <person name="Venter J."/>
            <person name="Technau U."/>
            <person name="Hobmayer B."/>
            <person name="Bosch T.C."/>
            <person name="Holstein T.W."/>
            <person name="Fujisawa T."/>
            <person name="Bode H.R."/>
            <person name="David C.N."/>
            <person name="Rokhsar D.S."/>
            <person name="Steele R.E."/>
        </authorList>
    </citation>
    <scope>NUCLEOTIDE SEQUENCE</scope>
</reference>
<dbReference type="PANTHER" id="PTHR30086:SF20">
    <property type="entry name" value="ARGININE EXPORTER PROTEIN ARGO-RELATED"/>
    <property type="match status" value="1"/>
</dbReference>
<dbReference type="EMBL" id="FN543108">
    <property type="protein sequence ID" value="CBA33984.1"/>
    <property type="molecule type" value="Genomic_DNA"/>
</dbReference>
<accession>C9YHC6</accession>
<dbReference type="Pfam" id="PF01810">
    <property type="entry name" value="LysE"/>
    <property type="match status" value="1"/>
</dbReference>
<feature type="transmembrane region" description="Helical" evidence="6">
    <location>
        <begin position="117"/>
        <end position="139"/>
    </location>
</feature>
<evidence type="ECO:0000256" key="2">
    <source>
        <dbReference type="ARBA" id="ARBA00022475"/>
    </source>
</evidence>
<dbReference type="InterPro" id="IPR001123">
    <property type="entry name" value="LeuE-type"/>
</dbReference>